<name>A0A8G1A2E6_9EURY</name>
<dbReference type="OrthoDB" id="101719at2157"/>
<dbReference type="AlphaFoldDB" id="A0A8G1A2E6"/>
<evidence type="ECO:0000256" key="6">
    <source>
        <dbReference type="SAM" id="Phobius"/>
    </source>
</evidence>
<evidence type="ECO:0000256" key="4">
    <source>
        <dbReference type="ARBA" id="ARBA00022989"/>
    </source>
</evidence>
<dbReference type="KEGG" id="mfk:E2N92_10555"/>
<sequence length="412" mass="45758">MDISLPKTIPEIHDYLRNPFYKNSFYITLGRFADVGFGFLFWTLAARLYTVGEVGIATALISSLGLVMAFSRLGFDITIIRFMPSNDHSRVFNTCLWITTGATIVVGIIYLAAIDLISPEIAFIRDYASLFLLFAIVNSVTLITGKALLSFRKADFKFVQNLIMGVRLPLLLPLALLGSLGIFYAFGFAYLAAAVFALVMLRGYVTLTPPIDREFIRKTFRFSSLNYLANIFQSVPSLVMPILIVNLLSPEEAALYYVAFAIGNLVLIIPNAMSTSFFIEGSHGINLRRGVIRNLTVTYIILTPTVLFIVIFGEFLLGLFGKDYLAAFDLLRIIAVSSLFVTAYNLFIPLQNIRLQVGGIMVMNLIRFVLLLGLSYIFLIQFGVIGAGYAWVLTYMILGLGIILIAKGKGWV</sequence>
<dbReference type="InterPro" id="IPR002797">
    <property type="entry name" value="Polysacc_synth"/>
</dbReference>
<keyword evidence="5 6" id="KW-0472">Membrane</keyword>
<keyword evidence="8" id="KW-1185">Reference proteome</keyword>
<feature type="transmembrane region" description="Helical" evidence="6">
    <location>
        <begin position="388"/>
        <end position="406"/>
    </location>
</feature>
<dbReference type="RefSeq" id="WP_220681142.1">
    <property type="nucleotide sequence ID" value="NZ_CP037968.1"/>
</dbReference>
<evidence type="ECO:0000313" key="7">
    <source>
        <dbReference type="EMBL" id="QYZ79835.1"/>
    </source>
</evidence>
<keyword evidence="3 6" id="KW-0812">Transmembrane</keyword>
<accession>A0A8G1A2E6</accession>
<keyword evidence="4 6" id="KW-1133">Transmembrane helix</keyword>
<feature type="transmembrane region" description="Helical" evidence="6">
    <location>
        <begin position="182"/>
        <end position="205"/>
    </location>
</feature>
<dbReference type="Proteomes" id="UP000826709">
    <property type="component" value="Chromosome"/>
</dbReference>
<feature type="transmembrane region" description="Helical" evidence="6">
    <location>
        <begin position="56"/>
        <end position="75"/>
    </location>
</feature>
<dbReference type="InterPro" id="IPR050833">
    <property type="entry name" value="Poly_Biosynth_Transport"/>
</dbReference>
<evidence type="ECO:0000256" key="2">
    <source>
        <dbReference type="ARBA" id="ARBA00022475"/>
    </source>
</evidence>
<dbReference type="EMBL" id="CP037968">
    <property type="protein sequence ID" value="QYZ79835.1"/>
    <property type="molecule type" value="Genomic_DNA"/>
</dbReference>
<comment type="subcellular location">
    <subcellularLocation>
        <location evidence="1">Cell membrane</location>
        <topology evidence="1">Multi-pass membrane protein</topology>
    </subcellularLocation>
</comment>
<dbReference type="PRINTS" id="PR01176">
    <property type="entry name" value="GABABRECEPTR"/>
</dbReference>
<reference evidence="7" key="2">
    <citation type="submission" date="2019-03" db="EMBL/GenBank/DDBJ databases">
        <authorList>
            <person name="Chen S.-C."/>
            <person name="Wu S.-Y."/>
            <person name="Lai M.-C."/>
        </authorList>
    </citation>
    <scope>NUCLEOTIDE SEQUENCE</scope>
    <source>
        <strain evidence="7">ML15</strain>
    </source>
</reference>
<feature type="transmembrane region" description="Helical" evidence="6">
    <location>
        <begin position="324"/>
        <end position="348"/>
    </location>
</feature>
<feature type="transmembrane region" description="Helical" evidence="6">
    <location>
        <begin position="130"/>
        <end position="151"/>
    </location>
</feature>
<evidence type="ECO:0000256" key="5">
    <source>
        <dbReference type="ARBA" id="ARBA00023136"/>
    </source>
</evidence>
<evidence type="ECO:0000256" key="3">
    <source>
        <dbReference type="ARBA" id="ARBA00022692"/>
    </source>
</evidence>
<feature type="transmembrane region" description="Helical" evidence="6">
    <location>
        <begin position="360"/>
        <end position="382"/>
    </location>
</feature>
<feature type="transmembrane region" description="Helical" evidence="6">
    <location>
        <begin position="25"/>
        <end position="44"/>
    </location>
</feature>
<feature type="transmembrane region" description="Helical" evidence="6">
    <location>
        <begin position="96"/>
        <end position="118"/>
    </location>
</feature>
<evidence type="ECO:0000256" key="1">
    <source>
        <dbReference type="ARBA" id="ARBA00004651"/>
    </source>
</evidence>
<dbReference type="PANTHER" id="PTHR30250">
    <property type="entry name" value="PST FAMILY PREDICTED COLANIC ACID TRANSPORTER"/>
    <property type="match status" value="1"/>
</dbReference>
<keyword evidence="2" id="KW-1003">Cell membrane</keyword>
<feature type="transmembrane region" description="Helical" evidence="6">
    <location>
        <begin position="225"/>
        <end position="248"/>
    </location>
</feature>
<feature type="transmembrane region" description="Helical" evidence="6">
    <location>
        <begin position="254"/>
        <end position="279"/>
    </location>
</feature>
<dbReference type="Pfam" id="PF01943">
    <property type="entry name" value="Polysacc_synt"/>
    <property type="match status" value="1"/>
</dbReference>
<organism evidence="7 8">
    <name type="scientific">Methanofollis formosanus</name>
    <dbReference type="NCBI Taxonomy" id="299308"/>
    <lineage>
        <taxon>Archaea</taxon>
        <taxon>Methanobacteriati</taxon>
        <taxon>Methanobacteriota</taxon>
        <taxon>Stenosarchaea group</taxon>
        <taxon>Methanomicrobia</taxon>
        <taxon>Methanomicrobiales</taxon>
        <taxon>Methanomicrobiaceae</taxon>
        <taxon>Methanofollis</taxon>
    </lineage>
</organism>
<protein>
    <submittedName>
        <fullName evidence="7">Lipopolysaccharide biosynthesis protein</fullName>
    </submittedName>
</protein>
<gene>
    <name evidence="7" type="ORF">E2N92_10555</name>
</gene>
<evidence type="ECO:0000313" key="8">
    <source>
        <dbReference type="Proteomes" id="UP000826709"/>
    </source>
</evidence>
<feature type="transmembrane region" description="Helical" evidence="6">
    <location>
        <begin position="291"/>
        <end position="312"/>
    </location>
</feature>
<proteinExistence type="predicted"/>
<reference evidence="7" key="1">
    <citation type="journal article" date="2005" name="Int. J. Syst. Evol. Microbiol.">
        <title>Methanofollis formosanus sp. nov., isolated from a fish pond.</title>
        <authorList>
            <person name="Wu S.Y."/>
            <person name="Chen S.C."/>
            <person name="Lai M.C."/>
        </authorList>
    </citation>
    <scope>NUCLEOTIDE SEQUENCE</scope>
    <source>
        <strain evidence="7">ML15</strain>
    </source>
</reference>
<feature type="transmembrane region" description="Helical" evidence="6">
    <location>
        <begin position="158"/>
        <end position="176"/>
    </location>
</feature>
<dbReference type="GO" id="GO:0005886">
    <property type="term" value="C:plasma membrane"/>
    <property type="evidence" value="ECO:0007669"/>
    <property type="project" value="UniProtKB-SubCell"/>
</dbReference>
<dbReference type="PANTHER" id="PTHR30250:SF11">
    <property type="entry name" value="O-ANTIGEN TRANSPORTER-RELATED"/>
    <property type="match status" value="1"/>
</dbReference>